<reference evidence="3" key="1">
    <citation type="journal article" date="2018" name="DNA Res.">
        <title>Multiple hybrid de novo genome assembly of finger millet, an orphan allotetraploid crop.</title>
        <authorList>
            <person name="Hatakeyama M."/>
            <person name="Aluri S."/>
            <person name="Balachadran M.T."/>
            <person name="Sivarajan S.R."/>
            <person name="Patrignani A."/>
            <person name="Gruter S."/>
            <person name="Poveda L."/>
            <person name="Shimizu-Inatsugi R."/>
            <person name="Baeten J."/>
            <person name="Francoijs K.J."/>
            <person name="Nataraja K.N."/>
            <person name="Reddy Y.A.N."/>
            <person name="Phadnis S."/>
            <person name="Ravikumar R.L."/>
            <person name="Schlapbach R."/>
            <person name="Sreeman S.M."/>
            <person name="Shimizu K.K."/>
        </authorList>
    </citation>
    <scope>NUCLEOTIDE SEQUENCE</scope>
</reference>
<dbReference type="InterPro" id="IPR012677">
    <property type="entry name" value="Nucleotide-bd_a/b_plait_sf"/>
</dbReference>
<dbReference type="Pfam" id="PF00076">
    <property type="entry name" value="RRM_1"/>
    <property type="match status" value="1"/>
</dbReference>
<dbReference type="Proteomes" id="UP001054889">
    <property type="component" value="Unassembled WGS sequence"/>
</dbReference>
<evidence type="ECO:0000259" key="2">
    <source>
        <dbReference type="PROSITE" id="PS50102"/>
    </source>
</evidence>
<feature type="domain" description="RRM" evidence="2">
    <location>
        <begin position="1"/>
        <end position="53"/>
    </location>
</feature>
<accession>A0AAV5DC12</accession>
<evidence type="ECO:0000313" key="4">
    <source>
        <dbReference type="Proteomes" id="UP001054889"/>
    </source>
</evidence>
<keyword evidence="1" id="KW-0694">RNA-binding</keyword>
<gene>
    <name evidence="3" type="primary">ga26165</name>
    <name evidence="3" type="ORF">PR202_ga26165</name>
</gene>
<dbReference type="InterPro" id="IPR000504">
    <property type="entry name" value="RRM_dom"/>
</dbReference>
<dbReference type="Gene3D" id="3.30.70.330">
    <property type="match status" value="1"/>
</dbReference>
<keyword evidence="4" id="KW-1185">Reference proteome</keyword>
<evidence type="ECO:0000256" key="1">
    <source>
        <dbReference type="PROSITE-ProRule" id="PRU00176"/>
    </source>
</evidence>
<dbReference type="SUPFAM" id="SSF54928">
    <property type="entry name" value="RNA-binding domain, RBD"/>
    <property type="match status" value="1"/>
</dbReference>
<proteinExistence type="predicted"/>
<name>A0AAV5DC12_ELECO</name>
<reference evidence="3" key="2">
    <citation type="submission" date="2021-12" db="EMBL/GenBank/DDBJ databases">
        <title>Resequencing data analysis of finger millet.</title>
        <authorList>
            <person name="Hatakeyama M."/>
            <person name="Aluri S."/>
            <person name="Balachadran M.T."/>
            <person name="Sivarajan S.R."/>
            <person name="Poveda L."/>
            <person name="Shimizu-Inatsugi R."/>
            <person name="Schlapbach R."/>
            <person name="Sreeman S.M."/>
            <person name="Shimizu K.K."/>
        </authorList>
    </citation>
    <scope>NUCLEOTIDE SEQUENCE</scope>
</reference>
<dbReference type="EMBL" id="BQKI01000015">
    <property type="protein sequence ID" value="GJN08259.1"/>
    <property type="molecule type" value="Genomic_DNA"/>
</dbReference>
<sequence length="55" mass="6204">MRDKQTGRVKGFGFIEYSSQAEAEEAIKAMDGRVCVPLSNYFGFELDLLHANSYL</sequence>
<dbReference type="GO" id="GO:0003723">
    <property type="term" value="F:RNA binding"/>
    <property type="evidence" value="ECO:0007669"/>
    <property type="project" value="UniProtKB-UniRule"/>
</dbReference>
<dbReference type="PROSITE" id="PS50102">
    <property type="entry name" value="RRM"/>
    <property type="match status" value="1"/>
</dbReference>
<dbReference type="InterPro" id="IPR035979">
    <property type="entry name" value="RBD_domain_sf"/>
</dbReference>
<dbReference type="AlphaFoldDB" id="A0AAV5DC12"/>
<protein>
    <recommendedName>
        <fullName evidence="2">RRM domain-containing protein</fullName>
    </recommendedName>
</protein>
<organism evidence="3 4">
    <name type="scientific">Eleusine coracana subsp. coracana</name>
    <dbReference type="NCBI Taxonomy" id="191504"/>
    <lineage>
        <taxon>Eukaryota</taxon>
        <taxon>Viridiplantae</taxon>
        <taxon>Streptophyta</taxon>
        <taxon>Embryophyta</taxon>
        <taxon>Tracheophyta</taxon>
        <taxon>Spermatophyta</taxon>
        <taxon>Magnoliopsida</taxon>
        <taxon>Liliopsida</taxon>
        <taxon>Poales</taxon>
        <taxon>Poaceae</taxon>
        <taxon>PACMAD clade</taxon>
        <taxon>Chloridoideae</taxon>
        <taxon>Cynodonteae</taxon>
        <taxon>Eleusininae</taxon>
        <taxon>Eleusine</taxon>
    </lineage>
</organism>
<evidence type="ECO:0000313" key="3">
    <source>
        <dbReference type="EMBL" id="GJN08259.1"/>
    </source>
</evidence>
<comment type="caution">
    <text evidence="3">The sequence shown here is derived from an EMBL/GenBank/DDBJ whole genome shotgun (WGS) entry which is preliminary data.</text>
</comment>